<dbReference type="AlphaFoldDB" id="A0A2I1MN20"/>
<dbReference type="PROSITE" id="PS50975">
    <property type="entry name" value="ATP_GRASP"/>
    <property type="match status" value="1"/>
</dbReference>
<keyword evidence="1" id="KW-0067">ATP-binding</keyword>
<name>A0A2I1MN20_9LACT</name>
<dbReference type="InterPro" id="IPR003806">
    <property type="entry name" value="ATP-grasp_PylC-type"/>
</dbReference>
<accession>A0A2I1MN20</accession>
<dbReference type="GO" id="GO:0005524">
    <property type="term" value="F:ATP binding"/>
    <property type="evidence" value="ECO:0007669"/>
    <property type="project" value="UniProtKB-UniRule"/>
</dbReference>
<sequence>MRSMSSSYGIPSTSSKIRGLARPWPLKQPISRKRSQAMSNLPAFVPVLFLGNKGAYSIARAFHEQYGIKTELNVTMDAGPVAHSKIVNKHIYPDLTDNLREHFIEIRDRVDRDYPEAAKIVLASEDTFTEHLISHRDIFEEAGWTVPYVDLATLEEATDKAKFYAKCEEVGVPYPHTWQVADDQVPAAASGKLVVKPAITPSYQVLHFEGKRKIYFCDNPEEAQTAIQLMRQGGYPDPIIVQDFIEGADTDQAVVTAYRSPHDKQIKLTAFGRVMVEDRSASAAGNHLAILSENGHEEVYRHVEALMTAYDFTGYANFDLIYDHDREAFVFFELNPRLGLSNYYVTAGGQNPVYYYIEDYLFGRPVPDSFEATPALFTVLPRGLVKRRLLGTAYADQVKGLYQERQVFNPLAYPYDNHWRRKLYVKASELNYYRKFKETGQL</sequence>
<organism evidence="3 4">
    <name type="scientific">Aerococcus sanguinicola</name>
    <dbReference type="NCBI Taxonomy" id="119206"/>
    <lineage>
        <taxon>Bacteria</taxon>
        <taxon>Bacillati</taxon>
        <taxon>Bacillota</taxon>
        <taxon>Bacilli</taxon>
        <taxon>Lactobacillales</taxon>
        <taxon>Aerococcaceae</taxon>
        <taxon>Aerococcus</taxon>
    </lineage>
</organism>
<dbReference type="EMBL" id="PKGY01000003">
    <property type="protein sequence ID" value="PKZ21527.1"/>
    <property type="molecule type" value="Genomic_DNA"/>
</dbReference>
<dbReference type="InterPro" id="IPR011761">
    <property type="entry name" value="ATP-grasp"/>
</dbReference>
<dbReference type="Proteomes" id="UP000234239">
    <property type="component" value="Unassembled WGS sequence"/>
</dbReference>
<proteinExistence type="predicted"/>
<evidence type="ECO:0000256" key="1">
    <source>
        <dbReference type="PROSITE-ProRule" id="PRU00409"/>
    </source>
</evidence>
<dbReference type="Pfam" id="PF02655">
    <property type="entry name" value="ATP-grasp_3"/>
    <property type="match status" value="1"/>
</dbReference>
<evidence type="ECO:0000313" key="3">
    <source>
        <dbReference type="EMBL" id="PKZ21527.1"/>
    </source>
</evidence>
<feature type="domain" description="ATP-grasp" evidence="2">
    <location>
        <begin position="164"/>
        <end position="361"/>
    </location>
</feature>
<dbReference type="SUPFAM" id="SSF56059">
    <property type="entry name" value="Glutathione synthetase ATP-binding domain-like"/>
    <property type="match status" value="1"/>
</dbReference>
<evidence type="ECO:0000313" key="4">
    <source>
        <dbReference type="Proteomes" id="UP000234239"/>
    </source>
</evidence>
<keyword evidence="1" id="KW-0547">Nucleotide-binding</keyword>
<gene>
    <name evidence="3" type="ORF">CYJ28_06350</name>
</gene>
<dbReference type="GO" id="GO:0046872">
    <property type="term" value="F:metal ion binding"/>
    <property type="evidence" value="ECO:0007669"/>
    <property type="project" value="InterPro"/>
</dbReference>
<comment type="caution">
    <text evidence="3">The sequence shown here is derived from an EMBL/GenBank/DDBJ whole genome shotgun (WGS) entry which is preliminary data.</text>
</comment>
<dbReference type="OrthoDB" id="5420347at2"/>
<protein>
    <submittedName>
        <fullName evidence="3">Carbamoyl phosphate synthase-like protein</fullName>
    </submittedName>
</protein>
<dbReference type="Gene3D" id="3.30.470.20">
    <property type="entry name" value="ATP-grasp fold, B domain"/>
    <property type="match status" value="1"/>
</dbReference>
<reference evidence="3 4" key="1">
    <citation type="submission" date="2017-12" db="EMBL/GenBank/DDBJ databases">
        <title>Phylogenetic diversity of female urinary microbiome.</title>
        <authorList>
            <person name="Thomas-White K."/>
            <person name="Wolfe A.J."/>
        </authorList>
    </citation>
    <scope>NUCLEOTIDE SEQUENCE [LARGE SCALE GENOMIC DNA]</scope>
    <source>
        <strain evidence="3 4">UMB0139</strain>
    </source>
</reference>
<evidence type="ECO:0000259" key="2">
    <source>
        <dbReference type="PROSITE" id="PS50975"/>
    </source>
</evidence>